<feature type="domain" description="Plastocyanin-like" evidence="5">
    <location>
        <begin position="224"/>
        <end position="282"/>
    </location>
</feature>
<dbReference type="GeneID" id="63781567"/>
<dbReference type="GO" id="GO:0033215">
    <property type="term" value="P:reductive iron assimilation"/>
    <property type="evidence" value="ECO:0007669"/>
    <property type="project" value="TreeGrafter"/>
</dbReference>
<dbReference type="Gene3D" id="2.60.40.420">
    <property type="entry name" value="Cupredoxins - blue copper proteins"/>
    <property type="match status" value="3"/>
</dbReference>
<dbReference type="GO" id="GO:0005507">
    <property type="term" value="F:copper ion binding"/>
    <property type="evidence" value="ECO:0007669"/>
    <property type="project" value="InterPro"/>
</dbReference>
<name>A0A1Y2DP57_9PEZI</name>
<dbReference type="PANTHER" id="PTHR11709">
    <property type="entry name" value="MULTI-COPPER OXIDASE"/>
    <property type="match status" value="1"/>
</dbReference>
<dbReference type="OrthoDB" id="5233586at2759"/>
<keyword evidence="3" id="KW-0560">Oxidoreductase</keyword>
<dbReference type="Proteomes" id="UP000193689">
    <property type="component" value="Unassembled WGS sequence"/>
</dbReference>
<dbReference type="Pfam" id="PF07731">
    <property type="entry name" value="Cu-oxidase_2"/>
    <property type="match status" value="1"/>
</dbReference>
<dbReference type="RefSeq" id="XP_040713214.1">
    <property type="nucleotide sequence ID" value="XM_040865355.1"/>
</dbReference>
<proteinExistence type="inferred from homology"/>
<evidence type="ECO:0000256" key="1">
    <source>
        <dbReference type="ARBA" id="ARBA00010609"/>
    </source>
</evidence>
<evidence type="ECO:0000259" key="7">
    <source>
        <dbReference type="Pfam" id="PF07732"/>
    </source>
</evidence>
<comment type="caution">
    <text evidence="8">The sequence shown here is derived from an EMBL/GenBank/DDBJ whole genome shotgun (WGS) entry which is preliminary data.</text>
</comment>
<organism evidence="8 9">
    <name type="scientific">Pseudomassariella vexata</name>
    <dbReference type="NCBI Taxonomy" id="1141098"/>
    <lineage>
        <taxon>Eukaryota</taxon>
        <taxon>Fungi</taxon>
        <taxon>Dikarya</taxon>
        <taxon>Ascomycota</taxon>
        <taxon>Pezizomycotina</taxon>
        <taxon>Sordariomycetes</taxon>
        <taxon>Xylariomycetidae</taxon>
        <taxon>Amphisphaeriales</taxon>
        <taxon>Pseudomassariaceae</taxon>
        <taxon>Pseudomassariella</taxon>
    </lineage>
</organism>
<sequence length="652" mass="71294">MKVTDTALLVAGSALISRVIAADRHFTWNLTYSTLPGTTDKEVILINNRWPPETIEVDVNDRIILTVNNDAKNGVKEGVSLHAHGFHQFNNNAEDGSTGVTQCSIPMGSSQTYTWPTSQTGTFWVHSHKIGQYPLGLRSPLIVKSKDESAFYGYDPKHDFVMDVSDNWSLSMADIEAKFKTGACCVSGRGNDVCGLEVPPDGAVVRDDLSGTTTYNAKSLGSGKARVRIVNMSAGSQFLVFSNDPDIEMEVIEVDGVPLKKNLSKAKSLELHPGQRYSVLVSNPRSFLLHAVIDPRQYSINSCQELRTIEGSSESNSGVGQRIRQAGGGSGSGTIQYNYALIATAKFDLGSEIPTSFFKPDIYCTDSNKPCYTTQSGLNNLPSHATDLSYRLTDDWEINGKLLPQDEQPRVLYGNDDDSVIITLRLTAQQGQNKFGNLNNGVFMEPQIPILLRQNQPDPTACSSAQLVPKPGMGQSLEQYYGANNTWNVRKGTNVFLVVQSAPGAHPFHLHGYDFQVLYRETGQNGQNRQSVAGLPDEQKIKDNAYNMPSLPLRRDTSWIGQGSYAIFAMKADNPGAWFLHCHNDFHSMTGMVGTLVVDSPDTADWNGKKTGQSVWNQCRFKTKSGGGFSDWTKQCCSSAESCSAGPDVVVA</sequence>
<evidence type="ECO:0000313" key="9">
    <source>
        <dbReference type="Proteomes" id="UP000193689"/>
    </source>
</evidence>
<dbReference type="SUPFAM" id="SSF49503">
    <property type="entry name" value="Cupredoxins"/>
    <property type="match status" value="3"/>
</dbReference>
<feature type="domain" description="Plastocyanin-like" evidence="7">
    <location>
        <begin position="34"/>
        <end position="147"/>
    </location>
</feature>
<dbReference type="AlphaFoldDB" id="A0A1Y2DP57"/>
<dbReference type="GO" id="GO:0004322">
    <property type="term" value="F:ferroxidase activity"/>
    <property type="evidence" value="ECO:0007669"/>
    <property type="project" value="TreeGrafter"/>
</dbReference>
<evidence type="ECO:0000259" key="6">
    <source>
        <dbReference type="Pfam" id="PF07731"/>
    </source>
</evidence>
<dbReference type="InterPro" id="IPR001117">
    <property type="entry name" value="Cu-oxidase_2nd"/>
</dbReference>
<keyword evidence="4" id="KW-0186">Copper</keyword>
<dbReference type="Pfam" id="PF07732">
    <property type="entry name" value="Cu-oxidase_3"/>
    <property type="match status" value="1"/>
</dbReference>
<dbReference type="InterPro" id="IPR011707">
    <property type="entry name" value="Cu-oxidase-like_N"/>
</dbReference>
<keyword evidence="9" id="KW-1185">Reference proteome</keyword>
<dbReference type="PROSITE" id="PS00080">
    <property type="entry name" value="MULTICOPPER_OXIDASE2"/>
    <property type="match status" value="1"/>
</dbReference>
<keyword evidence="2" id="KW-0479">Metal-binding</keyword>
<reference evidence="8 9" key="1">
    <citation type="submission" date="2016-07" db="EMBL/GenBank/DDBJ databases">
        <title>Pervasive Adenine N6-methylation of Active Genes in Fungi.</title>
        <authorList>
            <consortium name="DOE Joint Genome Institute"/>
            <person name="Mondo S.J."/>
            <person name="Dannebaum R.O."/>
            <person name="Kuo R.C."/>
            <person name="Labutti K."/>
            <person name="Haridas S."/>
            <person name="Kuo A."/>
            <person name="Salamov A."/>
            <person name="Ahrendt S.R."/>
            <person name="Lipzen A."/>
            <person name="Sullivan W."/>
            <person name="Andreopoulos W.B."/>
            <person name="Clum A."/>
            <person name="Lindquist E."/>
            <person name="Daum C."/>
            <person name="Ramamoorthy G.K."/>
            <person name="Gryganskyi A."/>
            <person name="Culley D."/>
            <person name="Magnuson J.K."/>
            <person name="James T.Y."/>
            <person name="O'Malley M.A."/>
            <person name="Stajich J.E."/>
            <person name="Spatafora J.W."/>
            <person name="Visel A."/>
            <person name="Grigoriev I.V."/>
        </authorList>
    </citation>
    <scope>NUCLEOTIDE SEQUENCE [LARGE SCALE GENOMIC DNA]</scope>
    <source>
        <strain evidence="8 9">CBS 129021</strain>
    </source>
</reference>
<accession>A0A1Y2DP57</accession>
<dbReference type="InterPro" id="IPR008972">
    <property type="entry name" value="Cupredoxin"/>
</dbReference>
<feature type="domain" description="Plastocyanin-like" evidence="6">
    <location>
        <begin position="479"/>
        <end position="600"/>
    </location>
</feature>
<dbReference type="STRING" id="1141098.A0A1Y2DP57"/>
<dbReference type="Pfam" id="PF00394">
    <property type="entry name" value="Cu-oxidase"/>
    <property type="match status" value="1"/>
</dbReference>
<dbReference type="InterPro" id="IPR045087">
    <property type="entry name" value="Cu-oxidase_fam"/>
</dbReference>
<dbReference type="InterPro" id="IPR011706">
    <property type="entry name" value="Cu-oxidase_C"/>
</dbReference>
<dbReference type="GO" id="GO:0033573">
    <property type="term" value="C:high-affinity iron permease complex"/>
    <property type="evidence" value="ECO:0007669"/>
    <property type="project" value="TreeGrafter"/>
</dbReference>
<dbReference type="EMBL" id="MCFJ01000011">
    <property type="protein sequence ID" value="ORY60987.1"/>
    <property type="molecule type" value="Genomic_DNA"/>
</dbReference>
<gene>
    <name evidence="8" type="ORF">BCR38DRAFT_526490</name>
</gene>
<dbReference type="InParanoid" id="A0A1Y2DP57"/>
<comment type="similarity">
    <text evidence="1">Belongs to the multicopper oxidase family.</text>
</comment>
<evidence type="ECO:0000256" key="3">
    <source>
        <dbReference type="ARBA" id="ARBA00023002"/>
    </source>
</evidence>
<dbReference type="InterPro" id="IPR002355">
    <property type="entry name" value="Cu_oxidase_Cu_BS"/>
</dbReference>
<evidence type="ECO:0000256" key="2">
    <source>
        <dbReference type="ARBA" id="ARBA00022723"/>
    </source>
</evidence>
<dbReference type="GO" id="GO:0010106">
    <property type="term" value="P:cellular response to iron ion starvation"/>
    <property type="evidence" value="ECO:0007669"/>
    <property type="project" value="TreeGrafter"/>
</dbReference>
<evidence type="ECO:0000313" key="8">
    <source>
        <dbReference type="EMBL" id="ORY60987.1"/>
    </source>
</evidence>
<evidence type="ECO:0000256" key="4">
    <source>
        <dbReference type="ARBA" id="ARBA00023008"/>
    </source>
</evidence>
<protein>
    <submittedName>
        <fullName evidence="8">Multicopper oxidase-domain-containing protein</fullName>
    </submittedName>
</protein>
<evidence type="ECO:0000259" key="5">
    <source>
        <dbReference type="Pfam" id="PF00394"/>
    </source>
</evidence>
<dbReference type="PANTHER" id="PTHR11709:SF361">
    <property type="entry name" value="IRON TRANSPORT MULTICOPPER OXIDASE FET3"/>
    <property type="match status" value="1"/>
</dbReference>